<evidence type="ECO:0000313" key="6">
    <source>
        <dbReference type="EMBL" id="OLF52928.1"/>
    </source>
</evidence>
<dbReference type="FunFam" id="1.10.10.10:FF:000001">
    <property type="entry name" value="LysR family transcriptional regulator"/>
    <property type="match status" value="1"/>
</dbReference>
<comment type="caution">
    <text evidence="6">The sequence shown here is derived from an EMBL/GenBank/DDBJ whole genome shotgun (WGS) entry which is preliminary data.</text>
</comment>
<dbReference type="CDD" id="cd05466">
    <property type="entry name" value="PBP2_LTTR_substrate"/>
    <property type="match status" value="1"/>
</dbReference>
<dbReference type="EMBL" id="MSCT01000018">
    <property type="protein sequence ID" value="OLF52928.1"/>
    <property type="molecule type" value="Genomic_DNA"/>
</dbReference>
<dbReference type="PROSITE" id="PS50931">
    <property type="entry name" value="HTH_LYSR"/>
    <property type="match status" value="1"/>
</dbReference>
<dbReference type="InterPro" id="IPR036388">
    <property type="entry name" value="WH-like_DNA-bd_sf"/>
</dbReference>
<keyword evidence="3" id="KW-0238">DNA-binding</keyword>
<accession>A0A1Q8EMB2</accession>
<gene>
    <name evidence="6" type="ORF">BTN82_19340</name>
</gene>
<evidence type="ECO:0000259" key="5">
    <source>
        <dbReference type="PROSITE" id="PS50931"/>
    </source>
</evidence>
<dbReference type="PRINTS" id="PR00039">
    <property type="entry name" value="HTHLYSR"/>
</dbReference>
<dbReference type="Pfam" id="PF03466">
    <property type="entry name" value="LysR_substrate"/>
    <property type="match status" value="1"/>
</dbReference>
<proteinExistence type="inferred from homology"/>
<dbReference type="Proteomes" id="UP000185578">
    <property type="component" value="Unassembled WGS sequence"/>
</dbReference>
<dbReference type="InterPro" id="IPR005119">
    <property type="entry name" value="LysR_subst-bd"/>
</dbReference>
<dbReference type="GO" id="GO:0003700">
    <property type="term" value="F:DNA-binding transcription factor activity"/>
    <property type="evidence" value="ECO:0007669"/>
    <property type="project" value="InterPro"/>
</dbReference>
<sequence length="295" mass="33054">MNLKALRYCVEVARESSFTKAAQNLHVAQPALSMAVSRLEDELGVVLFNRATRQVSLTAEGKLFLARVESCLLGLDGARRELNDLSQRQSGEIRVGVPPMYGIRHIPELLMQFREQYPGIAMHVVEGSAQEIGERLAKRDIDVALLESRRVEPAWESIALGNDEMVLCMSRQHPLSSASSLSAAELQDREMLVFDSTFLQRHLLDVFCAAAKVQYRIALESNFVSLVVAATRSTMGISTLLRSVQEKEPGLIGVSFDPPQFMCFNLCWRSNEYLSLANQTFIETARLFFQQRDPA</sequence>
<dbReference type="Gene3D" id="1.10.10.10">
    <property type="entry name" value="Winged helix-like DNA-binding domain superfamily/Winged helix DNA-binding domain"/>
    <property type="match status" value="1"/>
</dbReference>
<evidence type="ECO:0000256" key="1">
    <source>
        <dbReference type="ARBA" id="ARBA00009437"/>
    </source>
</evidence>
<evidence type="ECO:0000256" key="4">
    <source>
        <dbReference type="ARBA" id="ARBA00023163"/>
    </source>
</evidence>
<dbReference type="SUPFAM" id="SSF46785">
    <property type="entry name" value="Winged helix' DNA-binding domain"/>
    <property type="match status" value="1"/>
</dbReference>
<dbReference type="PANTHER" id="PTHR30419:SF8">
    <property type="entry name" value="NITROGEN ASSIMILATION TRANSCRIPTIONAL ACTIVATOR-RELATED"/>
    <property type="match status" value="1"/>
</dbReference>
<organism evidence="6 7">
    <name type="scientific">Pseudomonas chlororaphis</name>
    <dbReference type="NCBI Taxonomy" id="587753"/>
    <lineage>
        <taxon>Bacteria</taxon>
        <taxon>Pseudomonadati</taxon>
        <taxon>Pseudomonadota</taxon>
        <taxon>Gammaproteobacteria</taxon>
        <taxon>Pseudomonadales</taxon>
        <taxon>Pseudomonadaceae</taxon>
        <taxon>Pseudomonas</taxon>
    </lineage>
</organism>
<evidence type="ECO:0000256" key="2">
    <source>
        <dbReference type="ARBA" id="ARBA00023015"/>
    </source>
</evidence>
<evidence type="ECO:0000256" key="3">
    <source>
        <dbReference type="ARBA" id="ARBA00023125"/>
    </source>
</evidence>
<dbReference type="InterPro" id="IPR000847">
    <property type="entry name" value="LysR_HTH_N"/>
</dbReference>
<dbReference type="InterPro" id="IPR050950">
    <property type="entry name" value="HTH-type_LysR_regulators"/>
</dbReference>
<dbReference type="GO" id="GO:0005829">
    <property type="term" value="C:cytosol"/>
    <property type="evidence" value="ECO:0007669"/>
    <property type="project" value="TreeGrafter"/>
</dbReference>
<dbReference type="Pfam" id="PF00126">
    <property type="entry name" value="HTH_1"/>
    <property type="match status" value="1"/>
</dbReference>
<keyword evidence="4" id="KW-0804">Transcription</keyword>
<dbReference type="RefSeq" id="WP_075120709.1">
    <property type="nucleotide sequence ID" value="NZ_MSCT01000018.1"/>
</dbReference>
<protein>
    <submittedName>
        <fullName evidence="6">LysR family transcriptional regulator</fullName>
    </submittedName>
</protein>
<name>A0A1Q8EMB2_9PSED</name>
<dbReference type="GO" id="GO:0003677">
    <property type="term" value="F:DNA binding"/>
    <property type="evidence" value="ECO:0007669"/>
    <property type="project" value="UniProtKB-KW"/>
</dbReference>
<feature type="domain" description="HTH lysR-type" evidence="5">
    <location>
        <begin position="1"/>
        <end position="58"/>
    </location>
</feature>
<keyword evidence="2" id="KW-0805">Transcription regulation</keyword>
<comment type="similarity">
    <text evidence="1">Belongs to the LysR transcriptional regulatory family.</text>
</comment>
<dbReference type="OrthoDB" id="646694at2"/>
<evidence type="ECO:0000313" key="7">
    <source>
        <dbReference type="Proteomes" id="UP000185578"/>
    </source>
</evidence>
<dbReference type="SUPFAM" id="SSF53850">
    <property type="entry name" value="Periplasmic binding protein-like II"/>
    <property type="match status" value="1"/>
</dbReference>
<dbReference type="Gene3D" id="3.40.190.290">
    <property type="match status" value="1"/>
</dbReference>
<dbReference type="AlphaFoldDB" id="A0A1Q8EMB2"/>
<reference evidence="6 7" key="1">
    <citation type="submission" date="2016-12" db="EMBL/GenBank/DDBJ databases">
        <authorList>
            <person name="Song W.-J."/>
            <person name="Kurnit D.M."/>
        </authorList>
    </citation>
    <scope>NUCLEOTIDE SEQUENCE [LARGE SCALE GENOMIC DNA]</scope>
    <source>
        <strain evidence="6 7">PCL1601</strain>
    </source>
</reference>
<dbReference type="InterPro" id="IPR036390">
    <property type="entry name" value="WH_DNA-bd_sf"/>
</dbReference>
<dbReference type="PANTHER" id="PTHR30419">
    <property type="entry name" value="HTH-TYPE TRANSCRIPTIONAL REGULATOR YBHD"/>
    <property type="match status" value="1"/>
</dbReference>